<evidence type="ECO:0000313" key="6">
    <source>
        <dbReference type="Proteomes" id="UP000676336"/>
    </source>
</evidence>
<comment type="similarity">
    <text evidence="1">Belongs to the PP1 inhibitor family.</text>
</comment>
<keyword evidence="3" id="KW-0650">Protein phosphatase inhibitor</keyword>
<evidence type="ECO:0000256" key="1">
    <source>
        <dbReference type="ARBA" id="ARBA00005483"/>
    </source>
</evidence>
<evidence type="ECO:0000256" key="3">
    <source>
        <dbReference type="ARBA" id="ARBA00023272"/>
    </source>
</evidence>
<gene>
    <name evidence="5" type="ORF">SMN809_LOCUS19371</name>
</gene>
<proteinExistence type="inferred from homology"/>
<evidence type="ECO:0000256" key="2">
    <source>
        <dbReference type="ARBA" id="ARBA00022553"/>
    </source>
</evidence>
<protein>
    <submittedName>
        <fullName evidence="5">Uncharacterized protein</fullName>
    </submittedName>
</protein>
<dbReference type="PANTHER" id="PTHR16188:SF14">
    <property type="entry name" value="GEO07393P1"/>
    <property type="match status" value="1"/>
</dbReference>
<dbReference type="GO" id="GO:0004865">
    <property type="term" value="F:protein serine/threonine phosphatase inhibitor activity"/>
    <property type="evidence" value="ECO:0007669"/>
    <property type="project" value="TreeGrafter"/>
</dbReference>
<accession>A0A8S2R3F2</accession>
<dbReference type="AlphaFoldDB" id="A0A8S2R3F2"/>
<name>A0A8S2R3F2_9BILA</name>
<feature type="compositionally biased region" description="Low complexity" evidence="4">
    <location>
        <begin position="16"/>
        <end position="37"/>
    </location>
</feature>
<reference evidence="5" key="1">
    <citation type="submission" date="2021-02" db="EMBL/GenBank/DDBJ databases">
        <authorList>
            <person name="Nowell W R."/>
        </authorList>
    </citation>
    <scope>NUCLEOTIDE SEQUENCE</scope>
</reference>
<dbReference type="Gene3D" id="1.10.150.220">
    <property type="entry name" value="CPI-17"/>
    <property type="match status" value="1"/>
</dbReference>
<comment type="caution">
    <text evidence="5">The sequence shown here is derived from an EMBL/GenBank/DDBJ whole genome shotgun (WGS) entry which is preliminary data.</text>
</comment>
<sequence length="157" mass="18579">IISFSMNYMRSPFYPTQTSSPSSATKATTTTTTTNKPTSSLNNCVRFNDLIPVSQTFNEREKYLTAKYPQQQMQLIRKRLKVEFWLDDQLRFLYDIKDDSSQEEHDQCPEDLIDCLLDIDDESEQRRFILEKLRNVKQSQSTTLEFIDECLRRIKML</sequence>
<dbReference type="GO" id="GO:0005737">
    <property type="term" value="C:cytoplasm"/>
    <property type="evidence" value="ECO:0007669"/>
    <property type="project" value="InterPro"/>
</dbReference>
<dbReference type="InterPro" id="IPR036658">
    <property type="entry name" value="CPI-17_sf"/>
</dbReference>
<dbReference type="InterPro" id="IPR008025">
    <property type="entry name" value="CPI-17"/>
</dbReference>
<evidence type="ECO:0000256" key="4">
    <source>
        <dbReference type="SAM" id="MobiDB-lite"/>
    </source>
</evidence>
<evidence type="ECO:0000313" key="5">
    <source>
        <dbReference type="EMBL" id="CAF4143394.1"/>
    </source>
</evidence>
<dbReference type="Pfam" id="PF05361">
    <property type="entry name" value="PP1_inhibitor"/>
    <property type="match status" value="1"/>
</dbReference>
<dbReference type="SUPFAM" id="SSF81790">
    <property type="entry name" value="Myosin phosphatase inhibitor 17kDa protein, CPI-17"/>
    <property type="match status" value="1"/>
</dbReference>
<feature type="non-terminal residue" evidence="5">
    <location>
        <position position="1"/>
    </location>
</feature>
<dbReference type="PANTHER" id="PTHR16188">
    <property type="entry name" value="PROTEIN PHOSPHATASE 1 INHIBITOR POTENTIATED BY PROTEIN KINASE C"/>
    <property type="match status" value="1"/>
</dbReference>
<dbReference type="EMBL" id="CAJOBI010009667">
    <property type="protein sequence ID" value="CAF4143394.1"/>
    <property type="molecule type" value="Genomic_DNA"/>
</dbReference>
<feature type="region of interest" description="Disordered" evidence="4">
    <location>
        <begin position="14"/>
        <end position="37"/>
    </location>
</feature>
<organism evidence="5 6">
    <name type="scientific">Rotaria magnacalcarata</name>
    <dbReference type="NCBI Taxonomy" id="392030"/>
    <lineage>
        <taxon>Eukaryota</taxon>
        <taxon>Metazoa</taxon>
        <taxon>Spiralia</taxon>
        <taxon>Gnathifera</taxon>
        <taxon>Rotifera</taxon>
        <taxon>Eurotatoria</taxon>
        <taxon>Bdelloidea</taxon>
        <taxon>Philodinida</taxon>
        <taxon>Philodinidae</taxon>
        <taxon>Rotaria</taxon>
    </lineage>
</organism>
<keyword evidence="2" id="KW-0597">Phosphoprotein</keyword>
<dbReference type="Proteomes" id="UP000676336">
    <property type="component" value="Unassembled WGS sequence"/>
</dbReference>